<dbReference type="Proteomes" id="UP000695562">
    <property type="component" value="Unassembled WGS sequence"/>
</dbReference>
<keyword evidence="3" id="KW-1185">Reference proteome</keyword>
<organism evidence="2 3">
    <name type="scientific">Polysphondylium violaceum</name>
    <dbReference type="NCBI Taxonomy" id="133409"/>
    <lineage>
        <taxon>Eukaryota</taxon>
        <taxon>Amoebozoa</taxon>
        <taxon>Evosea</taxon>
        <taxon>Eumycetozoa</taxon>
        <taxon>Dictyostelia</taxon>
        <taxon>Dictyosteliales</taxon>
        <taxon>Dictyosteliaceae</taxon>
        <taxon>Polysphondylium</taxon>
    </lineage>
</organism>
<evidence type="ECO:0000259" key="1">
    <source>
        <dbReference type="PROSITE" id="PS50053"/>
    </source>
</evidence>
<dbReference type="InterPro" id="IPR029071">
    <property type="entry name" value="Ubiquitin-like_domsf"/>
</dbReference>
<feature type="domain" description="Ubiquitin-like" evidence="1">
    <location>
        <begin position="4"/>
        <end position="84"/>
    </location>
</feature>
<protein>
    <recommendedName>
        <fullName evidence="1">Ubiquitin-like domain-containing protein</fullName>
    </recommendedName>
</protein>
<dbReference type="InterPro" id="IPR000626">
    <property type="entry name" value="Ubiquitin-like_dom"/>
</dbReference>
<dbReference type="EMBL" id="AJWJ01000869">
    <property type="protein sequence ID" value="KAF2068705.1"/>
    <property type="molecule type" value="Genomic_DNA"/>
</dbReference>
<proteinExistence type="predicted"/>
<dbReference type="Pfam" id="PF14560">
    <property type="entry name" value="Ubiquitin_2"/>
    <property type="match status" value="1"/>
</dbReference>
<dbReference type="OrthoDB" id="18713at2759"/>
<reference evidence="2" key="1">
    <citation type="submission" date="2020-01" db="EMBL/GenBank/DDBJ databases">
        <title>Development of genomics and gene disruption for Polysphondylium violaceum indicates a role for the polyketide synthase stlB in stalk morphogenesis.</title>
        <authorList>
            <person name="Narita B."/>
            <person name="Kawabe Y."/>
            <person name="Kin K."/>
            <person name="Saito T."/>
            <person name="Gibbs R."/>
            <person name="Kuspa A."/>
            <person name="Muzny D."/>
            <person name="Queller D."/>
            <person name="Richards S."/>
            <person name="Strassman J."/>
            <person name="Sucgang R."/>
            <person name="Worley K."/>
            <person name="Schaap P."/>
        </authorList>
    </citation>
    <scope>NUCLEOTIDE SEQUENCE</scope>
    <source>
        <strain evidence="2">QSvi11</strain>
    </source>
</reference>
<dbReference type="CDD" id="cd17039">
    <property type="entry name" value="Ubl_ubiquitin_like"/>
    <property type="match status" value="1"/>
</dbReference>
<evidence type="ECO:0000313" key="2">
    <source>
        <dbReference type="EMBL" id="KAF2068705.1"/>
    </source>
</evidence>
<dbReference type="PROSITE" id="PS50053">
    <property type="entry name" value="UBIQUITIN_2"/>
    <property type="match status" value="1"/>
</dbReference>
<gene>
    <name evidence="2" type="ORF">CYY_009973</name>
</gene>
<comment type="caution">
    <text evidence="2">The sequence shown here is derived from an EMBL/GenBank/DDBJ whole genome shotgun (WGS) entry which is preliminary data.</text>
</comment>
<dbReference type="Gene3D" id="3.10.20.90">
    <property type="entry name" value="Phosphatidylinositol 3-kinase Catalytic Subunit, Chain A, domain 1"/>
    <property type="match status" value="1"/>
</dbReference>
<dbReference type="AlphaFoldDB" id="A0A8J4PKW4"/>
<dbReference type="SUPFAM" id="SSF54236">
    <property type="entry name" value="Ubiquitin-like"/>
    <property type="match status" value="1"/>
</dbReference>
<accession>A0A8J4PKW4</accession>
<sequence length="104" mass="11841">MSMININVYCPSTKQTIKIENLTKDSSIYDLKRIIYDKTGTPPEHQIIQLNNKKIPNRYDSKKWEKLGINENTNIEMIYAMEGGCVGCRANLCCCGGSCRCQIM</sequence>
<evidence type="ECO:0000313" key="3">
    <source>
        <dbReference type="Proteomes" id="UP000695562"/>
    </source>
</evidence>
<name>A0A8J4PKW4_9MYCE</name>